<dbReference type="AlphaFoldDB" id="A0A411YD43"/>
<feature type="domain" description="Aspartate/glutamate/uridylate kinase" evidence="5">
    <location>
        <begin position="5"/>
        <end position="289"/>
    </location>
</feature>
<dbReference type="Pfam" id="PF00696">
    <property type="entry name" value="AA_kinase"/>
    <property type="match status" value="1"/>
</dbReference>
<dbReference type="CDD" id="cd04235">
    <property type="entry name" value="AAK_CK"/>
    <property type="match status" value="1"/>
</dbReference>
<dbReference type="PANTHER" id="PTHR30409:SF1">
    <property type="entry name" value="CARBAMATE KINASE-RELATED"/>
    <property type="match status" value="1"/>
</dbReference>
<gene>
    <name evidence="6" type="ORF">ER308_05760</name>
</gene>
<protein>
    <recommendedName>
        <fullName evidence="4">Carbamate kinase</fullName>
    </recommendedName>
</protein>
<dbReference type="Proteomes" id="UP000291469">
    <property type="component" value="Chromosome"/>
</dbReference>
<dbReference type="OrthoDB" id="9766717at2"/>
<dbReference type="SUPFAM" id="SSF53633">
    <property type="entry name" value="Carbamate kinase-like"/>
    <property type="match status" value="1"/>
</dbReference>
<dbReference type="InterPro" id="IPR036393">
    <property type="entry name" value="AceGlu_kinase-like_sf"/>
</dbReference>
<dbReference type="GO" id="GO:0019546">
    <property type="term" value="P:L-arginine deiminase pathway"/>
    <property type="evidence" value="ECO:0007669"/>
    <property type="project" value="TreeGrafter"/>
</dbReference>
<evidence type="ECO:0000256" key="2">
    <source>
        <dbReference type="ARBA" id="ARBA00022679"/>
    </source>
</evidence>
<dbReference type="InterPro" id="IPR003964">
    <property type="entry name" value="Carb_kinase"/>
</dbReference>
<dbReference type="PIRSF" id="PIRSF000723">
    <property type="entry name" value="Carbamate_kin"/>
    <property type="match status" value="1"/>
</dbReference>
<proteinExistence type="inferred from homology"/>
<evidence type="ECO:0000259" key="5">
    <source>
        <dbReference type="Pfam" id="PF00696"/>
    </source>
</evidence>
<dbReference type="GO" id="GO:0008804">
    <property type="term" value="F:carbamate kinase activity"/>
    <property type="evidence" value="ECO:0007669"/>
    <property type="project" value="InterPro"/>
</dbReference>
<dbReference type="Gene3D" id="3.40.1160.10">
    <property type="entry name" value="Acetylglutamate kinase-like"/>
    <property type="match status" value="1"/>
</dbReference>
<evidence type="ECO:0000256" key="3">
    <source>
        <dbReference type="ARBA" id="ARBA00022777"/>
    </source>
</evidence>
<dbReference type="PRINTS" id="PR01469">
    <property type="entry name" value="CARBMTKINASE"/>
</dbReference>
<dbReference type="PANTHER" id="PTHR30409">
    <property type="entry name" value="CARBAMATE KINASE"/>
    <property type="match status" value="1"/>
</dbReference>
<keyword evidence="7" id="KW-1185">Reference proteome</keyword>
<organism evidence="6 7">
    <name type="scientific">Egibacter rhizosphaerae</name>
    <dbReference type="NCBI Taxonomy" id="1670831"/>
    <lineage>
        <taxon>Bacteria</taxon>
        <taxon>Bacillati</taxon>
        <taxon>Actinomycetota</taxon>
        <taxon>Nitriliruptoria</taxon>
        <taxon>Egibacterales</taxon>
        <taxon>Egibacteraceae</taxon>
        <taxon>Egibacter</taxon>
    </lineage>
</organism>
<dbReference type="EMBL" id="CP036402">
    <property type="protein sequence ID" value="QBI19096.1"/>
    <property type="molecule type" value="Genomic_DNA"/>
</dbReference>
<reference evidence="6 7" key="1">
    <citation type="submission" date="2019-01" db="EMBL/GenBank/DDBJ databases">
        <title>Egibacter rhizosphaerae EGI 80759T.</title>
        <authorList>
            <person name="Chen D.-D."/>
            <person name="Tian Y."/>
            <person name="Jiao J.-Y."/>
            <person name="Zhang X.-T."/>
            <person name="Zhang Y.-G."/>
            <person name="Zhang Y."/>
            <person name="Xiao M."/>
            <person name="Shu W.-S."/>
            <person name="Li W.-J."/>
        </authorList>
    </citation>
    <scope>NUCLEOTIDE SEQUENCE [LARGE SCALE GENOMIC DNA]</scope>
    <source>
        <strain evidence="6 7">EGI 80759</strain>
    </source>
</reference>
<dbReference type="InterPro" id="IPR001048">
    <property type="entry name" value="Asp/Glu/Uridylate_kinase"/>
</dbReference>
<dbReference type="GO" id="GO:0005829">
    <property type="term" value="C:cytosol"/>
    <property type="evidence" value="ECO:0007669"/>
    <property type="project" value="TreeGrafter"/>
</dbReference>
<evidence type="ECO:0000256" key="1">
    <source>
        <dbReference type="ARBA" id="ARBA00011066"/>
    </source>
</evidence>
<evidence type="ECO:0000313" key="7">
    <source>
        <dbReference type="Proteomes" id="UP000291469"/>
    </source>
</evidence>
<dbReference type="KEGG" id="erz:ER308_05760"/>
<evidence type="ECO:0000313" key="6">
    <source>
        <dbReference type="EMBL" id="QBI19096.1"/>
    </source>
</evidence>
<keyword evidence="2 4" id="KW-0808">Transferase</keyword>
<dbReference type="NCBIfam" id="NF009007">
    <property type="entry name" value="PRK12352.1"/>
    <property type="match status" value="1"/>
</dbReference>
<sequence length="319" mass="33122">MSGARVVIALGGNAIAPAGSGGTADEQTRNITAAMRLVADLVETGHEIVLTHGNGPQVGNLLLKNDLAKDVVPPMPLDWCVAQTQATIGFTMCTALEAELAARGRPVPVIPLVSRVRVDRDDPAFASPTKPVGRYLTDPEEVERQVQATGEHWARQGEKGWRRVVASPEPREPLDGQSLALVLEGGAIPIANGGGGVPMVRSEDGSLHGVEAVIDKDLAAVPLAHAVGAQRLLILTDVPGVATGFGTPEERWLDSVTAGELRGLQADGHFAAGSMAPKVEACARFVEGSTVVEPWAAIGDLDDITDVAAGSSGTQVERG</sequence>
<name>A0A411YD43_9ACTN</name>
<dbReference type="RefSeq" id="WP_131154093.1">
    <property type="nucleotide sequence ID" value="NZ_CP036402.1"/>
</dbReference>
<keyword evidence="3 4" id="KW-0418">Kinase</keyword>
<accession>A0A411YD43</accession>
<comment type="similarity">
    <text evidence="1 4">Belongs to the carbamate kinase family.</text>
</comment>
<evidence type="ECO:0000256" key="4">
    <source>
        <dbReference type="PIRNR" id="PIRNR000723"/>
    </source>
</evidence>